<evidence type="ECO:0000313" key="1">
    <source>
        <dbReference type="EMBL" id="KAL1109924.1"/>
    </source>
</evidence>
<comment type="caution">
    <text evidence="1">The sequence shown here is derived from an EMBL/GenBank/DDBJ whole genome shotgun (WGS) entry which is preliminary data.</text>
</comment>
<gene>
    <name evidence="1" type="ORF">AAG570_014158</name>
</gene>
<sequence>MLSKRRNMLYQNKQQEMTEIGFVSSDNGLEESVRTNSVAVQISRHRVATPIATPIKVQLVITVVDYDRIGTSEPIGKVVLGYNATGTELRHWSDMLASPRRPIAQWHTLKDPEDEKKD</sequence>
<dbReference type="PANTHER" id="PTHR10024:SF227">
    <property type="entry name" value="SYNAPTOTAGMIN 1"/>
    <property type="match status" value="1"/>
</dbReference>
<keyword evidence="2" id="KW-1185">Reference proteome</keyword>
<dbReference type="AlphaFoldDB" id="A0ABD0YAL0"/>
<dbReference type="Proteomes" id="UP001558652">
    <property type="component" value="Unassembled WGS sequence"/>
</dbReference>
<name>A0ABD0YAL0_9HEMI</name>
<dbReference type="Gene3D" id="2.60.40.150">
    <property type="entry name" value="C2 domain"/>
    <property type="match status" value="1"/>
</dbReference>
<dbReference type="PANTHER" id="PTHR10024">
    <property type="entry name" value="SYNAPTOTAGMIN"/>
    <property type="match status" value="1"/>
</dbReference>
<protein>
    <recommendedName>
        <fullName evidence="3">Synaptotagmin</fullName>
    </recommendedName>
</protein>
<evidence type="ECO:0008006" key="3">
    <source>
        <dbReference type="Google" id="ProtNLM"/>
    </source>
</evidence>
<accession>A0ABD0YAL0</accession>
<evidence type="ECO:0000313" key="2">
    <source>
        <dbReference type="Proteomes" id="UP001558652"/>
    </source>
</evidence>
<organism evidence="1 2">
    <name type="scientific">Ranatra chinensis</name>
    <dbReference type="NCBI Taxonomy" id="642074"/>
    <lineage>
        <taxon>Eukaryota</taxon>
        <taxon>Metazoa</taxon>
        <taxon>Ecdysozoa</taxon>
        <taxon>Arthropoda</taxon>
        <taxon>Hexapoda</taxon>
        <taxon>Insecta</taxon>
        <taxon>Pterygota</taxon>
        <taxon>Neoptera</taxon>
        <taxon>Paraneoptera</taxon>
        <taxon>Hemiptera</taxon>
        <taxon>Heteroptera</taxon>
        <taxon>Panheteroptera</taxon>
        <taxon>Nepomorpha</taxon>
        <taxon>Nepidae</taxon>
        <taxon>Ranatrinae</taxon>
        <taxon>Ranatra</taxon>
    </lineage>
</organism>
<proteinExistence type="predicted"/>
<dbReference type="SUPFAM" id="SSF49562">
    <property type="entry name" value="C2 domain (Calcium/lipid-binding domain, CaLB)"/>
    <property type="match status" value="1"/>
</dbReference>
<reference evidence="1 2" key="1">
    <citation type="submission" date="2024-07" db="EMBL/GenBank/DDBJ databases">
        <title>Chromosome-level genome assembly of the water stick insect Ranatra chinensis (Heteroptera: Nepidae).</title>
        <authorList>
            <person name="Liu X."/>
        </authorList>
    </citation>
    <scope>NUCLEOTIDE SEQUENCE [LARGE SCALE GENOMIC DNA]</scope>
    <source>
        <strain evidence="1">Cailab_2021Rc</strain>
        <tissue evidence="1">Muscle</tissue>
    </source>
</reference>
<dbReference type="InterPro" id="IPR035892">
    <property type="entry name" value="C2_domain_sf"/>
</dbReference>
<dbReference type="EMBL" id="JBFDAA010000123">
    <property type="protein sequence ID" value="KAL1109924.1"/>
    <property type="molecule type" value="Genomic_DNA"/>
</dbReference>